<dbReference type="GO" id="GO:0008395">
    <property type="term" value="F:steroid hydroxylase activity"/>
    <property type="evidence" value="ECO:0007669"/>
    <property type="project" value="TreeGrafter"/>
</dbReference>
<keyword evidence="4 7" id="KW-0560">Oxidoreductase</keyword>
<reference evidence="8 9" key="1">
    <citation type="submission" date="2013-05" db="EMBL/GenBank/DDBJ databases">
        <title>Genome assembly of Chondromyces apiculatus DSM 436.</title>
        <authorList>
            <person name="Sharma G."/>
            <person name="Khatri I."/>
            <person name="Kaur C."/>
            <person name="Mayilraj S."/>
            <person name="Subramanian S."/>
        </authorList>
    </citation>
    <scope>NUCLEOTIDE SEQUENCE [LARGE SCALE GENOMIC DNA]</scope>
    <source>
        <strain evidence="8 9">DSM 436</strain>
    </source>
</reference>
<evidence type="ECO:0000256" key="6">
    <source>
        <dbReference type="ARBA" id="ARBA00023033"/>
    </source>
</evidence>
<keyword evidence="2 7" id="KW-0349">Heme</keyword>
<proteinExistence type="inferred from homology"/>
<dbReference type="InterPro" id="IPR017972">
    <property type="entry name" value="Cyt_P450_CS"/>
</dbReference>
<keyword evidence="5 7" id="KW-0408">Iron</keyword>
<dbReference type="PRINTS" id="PR00385">
    <property type="entry name" value="P450"/>
</dbReference>
<name>A0A017TFM9_9BACT</name>
<gene>
    <name evidence="8" type="ORF">CAP_5833</name>
</gene>
<dbReference type="GO" id="GO:0020037">
    <property type="term" value="F:heme binding"/>
    <property type="evidence" value="ECO:0007669"/>
    <property type="project" value="InterPro"/>
</dbReference>
<dbReference type="Proteomes" id="UP000019678">
    <property type="component" value="Unassembled WGS sequence"/>
</dbReference>
<evidence type="ECO:0000256" key="5">
    <source>
        <dbReference type="ARBA" id="ARBA00023004"/>
    </source>
</evidence>
<evidence type="ECO:0000256" key="4">
    <source>
        <dbReference type="ARBA" id="ARBA00023002"/>
    </source>
</evidence>
<evidence type="ECO:0000313" key="8">
    <source>
        <dbReference type="EMBL" id="EYF08073.1"/>
    </source>
</evidence>
<dbReference type="Pfam" id="PF00067">
    <property type="entry name" value="p450"/>
    <property type="match status" value="1"/>
</dbReference>
<comment type="similarity">
    <text evidence="1 7">Belongs to the cytochrome P450 family.</text>
</comment>
<keyword evidence="9" id="KW-1185">Reference proteome</keyword>
<dbReference type="OrthoDB" id="4511384at2"/>
<evidence type="ECO:0000256" key="3">
    <source>
        <dbReference type="ARBA" id="ARBA00022723"/>
    </source>
</evidence>
<evidence type="ECO:0000313" key="9">
    <source>
        <dbReference type="Proteomes" id="UP000019678"/>
    </source>
</evidence>
<dbReference type="RefSeq" id="WP_044235968.1">
    <property type="nucleotide sequence ID" value="NZ_ASRX01000005.1"/>
</dbReference>
<protein>
    <submittedName>
        <fullName evidence="8">Putative cytochrome P450 hydroxylase</fullName>
    </submittedName>
</protein>
<dbReference type="GO" id="GO:0006707">
    <property type="term" value="P:cholesterol catabolic process"/>
    <property type="evidence" value="ECO:0007669"/>
    <property type="project" value="TreeGrafter"/>
</dbReference>
<evidence type="ECO:0000256" key="2">
    <source>
        <dbReference type="ARBA" id="ARBA00022617"/>
    </source>
</evidence>
<dbReference type="PANTHER" id="PTHR46696:SF4">
    <property type="entry name" value="BIOTIN BIOSYNTHESIS CYTOCHROME P450"/>
    <property type="match status" value="1"/>
</dbReference>
<dbReference type="STRING" id="1192034.CAP_5833"/>
<dbReference type="SUPFAM" id="SSF48264">
    <property type="entry name" value="Cytochrome P450"/>
    <property type="match status" value="1"/>
</dbReference>
<dbReference type="EMBL" id="ASRX01000005">
    <property type="protein sequence ID" value="EYF08073.1"/>
    <property type="molecule type" value="Genomic_DNA"/>
</dbReference>
<dbReference type="InterPro" id="IPR001128">
    <property type="entry name" value="Cyt_P450"/>
</dbReference>
<sequence>MKLAEMSIADPDLYLAGVPYDRFARLRREAPVSWHEEKNGRGFWAITRHADAIQVMSDAATFSSERGGIWIEEYPPDDLRSSREGLIDMDPPRHTRYRGLVSKGFVPRLMQAMEPYARELVTGMIDRVEAKGGCDFVNELAGDLPLKIILHLLGVPAEDQAQVTIWAYQFLLAADKPKEEVEALVHAMFGYAQQLAAGRRQNPREDVLGALMAAEINGEKLSDFEFGLFFSLLLSAGTVTTHQLISQGMLTLLERPEERRRLEEDPSLIPSAVEEMLRFSPAVSYMRRTATRDLELHGQRIAEGDKVVAWLVSANRDEEVFSEPDRFDVGRTPNEHLSFGRGPHYCLGASLARLEARVAFEEILRRLPGMELSGPVTRLHSNWLLGLAQLPVRW</sequence>
<accession>A0A017TFM9</accession>
<dbReference type="GO" id="GO:0005506">
    <property type="term" value="F:iron ion binding"/>
    <property type="evidence" value="ECO:0007669"/>
    <property type="project" value="InterPro"/>
</dbReference>
<dbReference type="InterPro" id="IPR002397">
    <property type="entry name" value="Cyt_P450_B"/>
</dbReference>
<dbReference type="PROSITE" id="PS00086">
    <property type="entry name" value="CYTOCHROME_P450"/>
    <property type="match status" value="1"/>
</dbReference>
<dbReference type="AlphaFoldDB" id="A0A017TFM9"/>
<dbReference type="FunFam" id="1.10.630.10:FF:000018">
    <property type="entry name" value="Cytochrome P450 monooxygenase"/>
    <property type="match status" value="1"/>
</dbReference>
<keyword evidence="3 7" id="KW-0479">Metal-binding</keyword>
<evidence type="ECO:0000256" key="1">
    <source>
        <dbReference type="ARBA" id="ARBA00010617"/>
    </source>
</evidence>
<dbReference type="GO" id="GO:0036199">
    <property type="term" value="F:cholest-4-en-3-one 26-monooxygenase activity"/>
    <property type="evidence" value="ECO:0007669"/>
    <property type="project" value="TreeGrafter"/>
</dbReference>
<keyword evidence="6 7" id="KW-0503">Monooxygenase</keyword>
<dbReference type="InterPro" id="IPR036396">
    <property type="entry name" value="Cyt_P450_sf"/>
</dbReference>
<dbReference type="Gene3D" id="1.10.630.10">
    <property type="entry name" value="Cytochrome P450"/>
    <property type="match status" value="1"/>
</dbReference>
<evidence type="ECO:0000256" key="7">
    <source>
        <dbReference type="RuleBase" id="RU000461"/>
    </source>
</evidence>
<dbReference type="PANTHER" id="PTHR46696">
    <property type="entry name" value="P450, PUTATIVE (EUROFUNG)-RELATED"/>
    <property type="match status" value="1"/>
</dbReference>
<organism evidence="8 9">
    <name type="scientific">Chondromyces apiculatus DSM 436</name>
    <dbReference type="NCBI Taxonomy" id="1192034"/>
    <lineage>
        <taxon>Bacteria</taxon>
        <taxon>Pseudomonadati</taxon>
        <taxon>Myxococcota</taxon>
        <taxon>Polyangia</taxon>
        <taxon>Polyangiales</taxon>
        <taxon>Polyangiaceae</taxon>
        <taxon>Chondromyces</taxon>
    </lineage>
</organism>
<dbReference type="PRINTS" id="PR00359">
    <property type="entry name" value="BP450"/>
</dbReference>
<dbReference type="CDD" id="cd11033">
    <property type="entry name" value="CYP142-like"/>
    <property type="match status" value="1"/>
</dbReference>
<comment type="caution">
    <text evidence="8">The sequence shown here is derived from an EMBL/GenBank/DDBJ whole genome shotgun (WGS) entry which is preliminary data.</text>
</comment>
<dbReference type="eggNOG" id="COG2124">
    <property type="taxonomic scope" value="Bacteria"/>
</dbReference>